<sequence length="129" mass="13292">MFSKSVLSFLALALAVPALAAPATPLELATVKQQFVQALLTPDVVPTFDPKALLNVSFPATGPITTGQVVSKDDSGAEPTITVVGTDAAFATGGVLDSASKYTLMMIDGDYAGAPHPNGVNAHYLQNDF</sequence>
<evidence type="ECO:0000313" key="2">
    <source>
        <dbReference type="EMBL" id="KIO17924.1"/>
    </source>
</evidence>
<keyword evidence="1" id="KW-0732">Signal</keyword>
<reference evidence="3" key="2">
    <citation type="submission" date="2015-01" db="EMBL/GenBank/DDBJ databases">
        <title>Evolutionary Origins and Diversification of the Mycorrhizal Mutualists.</title>
        <authorList>
            <consortium name="DOE Joint Genome Institute"/>
            <consortium name="Mycorrhizal Genomics Consortium"/>
            <person name="Kohler A."/>
            <person name="Kuo A."/>
            <person name="Nagy L.G."/>
            <person name="Floudas D."/>
            <person name="Copeland A."/>
            <person name="Barry K.W."/>
            <person name="Cichocki N."/>
            <person name="Veneault-Fourrey C."/>
            <person name="LaButti K."/>
            <person name="Lindquist E.A."/>
            <person name="Lipzen A."/>
            <person name="Lundell T."/>
            <person name="Morin E."/>
            <person name="Murat C."/>
            <person name="Riley R."/>
            <person name="Ohm R."/>
            <person name="Sun H."/>
            <person name="Tunlid A."/>
            <person name="Henrissat B."/>
            <person name="Grigoriev I.V."/>
            <person name="Hibbett D.S."/>
            <person name="Martin F."/>
        </authorList>
    </citation>
    <scope>NUCLEOTIDE SEQUENCE [LARGE SCALE GENOMIC DNA]</scope>
    <source>
        <strain evidence="3">MUT 4182</strain>
    </source>
</reference>
<feature type="signal peptide" evidence="1">
    <location>
        <begin position="1"/>
        <end position="20"/>
    </location>
</feature>
<dbReference type="InterPro" id="IPR036610">
    <property type="entry name" value="PEBP-like_sf"/>
</dbReference>
<organism evidence="2 3">
    <name type="scientific">Tulasnella calospora MUT 4182</name>
    <dbReference type="NCBI Taxonomy" id="1051891"/>
    <lineage>
        <taxon>Eukaryota</taxon>
        <taxon>Fungi</taxon>
        <taxon>Dikarya</taxon>
        <taxon>Basidiomycota</taxon>
        <taxon>Agaricomycotina</taxon>
        <taxon>Agaricomycetes</taxon>
        <taxon>Cantharellales</taxon>
        <taxon>Tulasnellaceae</taxon>
        <taxon>Tulasnella</taxon>
    </lineage>
</organism>
<reference evidence="2 3" key="1">
    <citation type="submission" date="2014-04" db="EMBL/GenBank/DDBJ databases">
        <authorList>
            <consortium name="DOE Joint Genome Institute"/>
            <person name="Kuo A."/>
            <person name="Girlanda M."/>
            <person name="Perotto S."/>
            <person name="Kohler A."/>
            <person name="Nagy L.G."/>
            <person name="Floudas D."/>
            <person name="Copeland A."/>
            <person name="Barry K.W."/>
            <person name="Cichocki N."/>
            <person name="Veneault-Fourrey C."/>
            <person name="LaButti K."/>
            <person name="Lindquist E.A."/>
            <person name="Lipzen A."/>
            <person name="Lundell T."/>
            <person name="Morin E."/>
            <person name="Murat C."/>
            <person name="Sun H."/>
            <person name="Tunlid A."/>
            <person name="Henrissat B."/>
            <person name="Grigoriev I.V."/>
            <person name="Hibbett D.S."/>
            <person name="Martin F."/>
            <person name="Nordberg H.P."/>
            <person name="Cantor M.N."/>
            <person name="Hua S.X."/>
        </authorList>
    </citation>
    <scope>NUCLEOTIDE SEQUENCE [LARGE SCALE GENOMIC DNA]</scope>
    <source>
        <strain evidence="2 3">MUT 4182</strain>
    </source>
</reference>
<name>A0A0C3Q4T5_9AGAM</name>
<feature type="chain" id="PRO_5002180628" evidence="1">
    <location>
        <begin position="21"/>
        <end position="129"/>
    </location>
</feature>
<dbReference type="Gene3D" id="3.90.280.10">
    <property type="entry name" value="PEBP-like"/>
    <property type="match status" value="1"/>
</dbReference>
<dbReference type="OrthoDB" id="2506647at2759"/>
<gene>
    <name evidence="2" type="ORF">M407DRAFT_32391</name>
</gene>
<dbReference type="Proteomes" id="UP000054248">
    <property type="component" value="Unassembled WGS sequence"/>
</dbReference>
<dbReference type="AlphaFoldDB" id="A0A0C3Q4T5"/>
<evidence type="ECO:0000313" key="3">
    <source>
        <dbReference type="Proteomes" id="UP000054248"/>
    </source>
</evidence>
<keyword evidence="3" id="KW-1185">Reference proteome</keyword>
<feature type="non-terminal residue" evidence="2">
    <location>
        <position position="129"/>
    </location>
</feature>
<evidence type="ECO:0000256" key="1">
    <source>
        <dbReference type="SAM" id="SignalP"/>
    </source>
</evidence>
<dbReference type="STRING" id="1051891.A0A0C3Q4T5"/>
<proteinExistence type="predicted"/>
<protein>
    <submittedName>
        <fullName evidence="2">Uncharacterized protein</fullName>
    </submittedName>
</protein>
<accession>A0A0C3Q4T5</accession>
<dbReference type="EMBL" id="KN823330">
    <property type="protein sequence ID" value="KIO17924.1"/>
    <property type="molecule type" value="Genomic_DNA"/>
</dbReference>
<dbReference type="HOGENOM" id="CLU_1954078_0_0_1"/>
<dbReference type="SUPFAM" id="SSF49777">
    <property type="entry name" value="PEBP-like"/>
    <property type="match status" value="1"/>
</dbReference>